<comment type="caution">
    <text evidence="5">The sequence shown here is derived from an EMBL/GenBank/DDBJ whole genome shotgun (WGS) entry which is preliminary data.</text>
</comment>
<evidence type="ECO:0000259" key="4">
    <source>
        <dbReference type="Pfam" id="PF08241"/>
    </source>
</evidence>
<dbReference type="InterPro" id="IPR029063">
    <property type="entry name" value="SAM-dependent_MTases_sf"/>
</dbReference>
<reference evidence="5 6" key="1">
    <citation type="submission" date="2019-09" db="EMBL/GenBank/DDBJ databases">
        <authorList>
            <person name="Wang X."/>
        </authorList>
    </citation>
    <scope>NUCLEOTIDE SEQUENCE [LARGE SCALE GENOMIC DNA]</scope>
    <source>
        <strain evidence="5 6">CICC 11023</strain>
    </source>
</reference>
<evidence type="ECO:0000256" key="2">
    <source>
        <dbReference type="ARBA" id="ARBA00022603"/>
    </source>
</evidence>
<dbReference type="PANTHER" id="PTHR44942">
    <property type="entry name" value="METHYLTRANSF_11 DOMAIN-CONTAINING PROTEIN"/>
    <property type="match status" value="1"/>
</dbReference>
<dbReference type="InterPro" id="IPR051052">
    <property type="entry name" value="Diverse_substrate_MTase"/>
</dbReference>
<keyword evidence="6" id="KW-1185">Reference proteome</keyword>
<dbReference type="Proteomes" id="UP000323876">
    <property type="component" value="Unassembled WGS sequence"/>
</dbReference>
<accession>A0A5N0ED07</accession>
<dbReference type="RefSeq" id="WP_150404115.1">
    <property type="nucleotide sequence ID" value="NZ_JBHJYQ010000013.1"/>
</dbReference>
<gene>
    <name evidence="5" type="ORF">F3087_23080</name>
</gene>
<dbReference type="AlphaFoldDB" id="A0A5N0ED07"/>
<sequence>MGNTTDRDASKRALHARRAASFGANAMDYADHRPDYPLAAIRWALEQVPTVPAPIVLDLGAGTGKLTEGLLAAGASVIAVEPDDGMRVELMRRLPGVRALEGTAEAIPLPDRSVDAIVAGQAFHWFDQQRAFPEFARVLQKGGVFAALWNTDDSRVDWVAELGRIARSTASSPPLELAPAALPEHPLFEAFESANFPHSQRRTAESLTATIGTHSHTLVVPAQQRAEVLGRVTEYLHSRPETAEGEFDLPIVTLVLRTARRTG</sequence>
<evidence type="ECO:0000313" key="6">
    <source>
        <dbReference type="Proteomes" id="UP000323876"/>
    </source>
</evidence>
<dbReference type="OrthoDB" id="9797252at2"/>
<dbReference type="SUPFAM" id="SSF53335">
    <property type="entry name" value="S-adenosyl-L-methionine-dependent methyltransferases"/>
    <property type="match status" value="1"/>
</dbReference>
<dbReference type="GO" id="GO:0000179">
    <property type="term" value="F:rRNA (adenine-N6,N6-)-dimethyltransferase activity"/>
    <property type="evidence" value="ECO:0007669"/>
    <property type="project" value="InterPro"/>
</dbReference>
<dbReference type="Gene3D" id="3.40.50.150">
    <property type="entry name" value="Vaccinia Virus protein VP39"/>
    <property type="match status" value="1"/>
</dbReference>
<dbReference type="Pfam" id="PF08241">
    <property type="entry name" value="Methyltransf_11"/>
    <property type="match status" value="1"/>
</dbReference>
<organism evidence="5 6">
    <name type="scientific">Nocardia colli</name>
    <dbReference type="NCBI Taxonomy" id="2545717"/>
    <lineage>
        <taxon>Bacteria</taxon>
        <taxon>Bacillati</taxon>
        <taxon>Actinomycetota</taxon>
        <taxon>Actinomycetes</taxon>
        <taxon>Mycobacteriales</taxon>
        <taxon>Nocardiaceae</taxon>
        <taxon>Nocardia</taxon>
    </lineage>
</organism>
<evidence type="ECO:0000256" key="3">
    <source>
        <dbReference type="ARBA" id="ARBA00022679"/>
    </source>
</evidence>
<dbReference type="PANTHER" id="PTHR44942:SF4">
    <property type="entry name" value="METHYLTRANSFERASE TYPE 11 DOMAIN-CONTAINING PROTEIN"/>
    <property type="match status" value="1"/>
</dbReference>
<feature type="domain" description="Methyltransferase type 11" evidence="4">
    <location>
        <begin position="57"/>
        <end position="146"/>
    </location>
</feature>
<dbReference type="InterPro" id="IPR013216">
    <property type="entry name" value="Methyltransf_11"/>
</dbReference>
<name>A0A5N0ED07_9NOCA</name>
<evidence type="ECO:0000256" key="1">
    <source>
        <dbReference type="ARBA" id="ARBA00008361"/>
    </source>
</evidence>
<protein>
    <submittedName>
        <fullName evidence="5">Class I SAM-dependent methyltransferase</fullName>
    </submittedName>
</protein>
<dbReference type="CDD" id="cd02440">
    <property type="entry name" value="AdoMet_MTases"/>
    <property type="match status" value="1"/>
</dbReference>
<dbReference type="PROSITE" id="PS01131">
    <property type="entry name" value="RRNA_A_DIMETH"/>
    <property type="match status" value="1"/>
</dbReference>
<keyword evidence="2 5" id="KW-0489">Methyltransferase</keyword>
<dbReference type="InterPro" id="IPR020596">
    <property type="entry name" value="rRNA_Ade_Mease_Trfase_CS"/>
</dbReference>
<dbReference type="EMBL" id="VXLC01000011">
    <property type="protein sequence ID" value="KAA8886660.1"/>
    <property type="molecule type" value="Genomic_DNA"/>
</dbReference>
<comment type="similarity">
    <text evidence="1">Belongs to the methyltransferase superfamily.</text>
</comment>
<proteinExistence type="inferred from homology"/>
<evidence type="ECO:0000313" key="5">
    <source>
        <dbReference type="EMBL" id="KAA8886660.1"/>
    </source>
</evidence>
<keyword evidence="3 5" id="KW-0808">Transferase</keyword>